<dbReference type="EMBL" id="BNAR01000002">
    <property type="protein sequence ID" value="GHH32496.1"/>
    <property type="molecule type" value="Genomic_DNA"/>
</dbReference>
<keyword evidence="2" id="KW-1185">Reference proteome</keyword>
<evidence type="ECO:0000313" key="2">
    <source>
        <dbReference type="Proteomes" id="UP000605568"/>
    </source>
</evidence>
<proteinExistence type="predicted"/>
<dbReference type="Proteomes" id="UP000605568">
    <property type="component" value="Unassembled WGS sequence"/>
</dbReference>
<accession>A0ABQ3M3P3</accession>
<comment type="caution">
    <text evidence="1">The sequence shown here is derived from an EMBL/GenBank/DDBJ whole genome shotgun (WGS) entry which is preliminary data.</text>
</comment>
<organism evidence="1 2">
    <name type="scientific">Lentzea cavernae</name>
    <dbReference type="NCBI Taxonomy" id="2020703"/>
    <lineage>
        <taxon>Bacteria</taxon>
        <taxon>Bacillati</taxon>
        <taxon>Actinomycetota</taxon>
        <taxon>Actinomycetes</taxon>
        <taxon>Pseudonocardiales</taxon>
        <taxon>Pseudonocardiaceae</taxon>
        <taxon>Lentzea</taxon>
    </lineage>
</organism>
<reference evidence="2" key="1">
    <citation type="journal article" date="2019" name="Int. J. Syst. Evol. Microbiol.">
        <title>The Global Catalogue of Microorganisms (GCM) 10K type strain sequencing project: providing services to taxonomists for standard genome sequencing and annotation.</title>
        <authorList>
            <consortium name="The Broad Institute Genomics Platform"/>
            <consortium name="The Broad Institute Genome Sequencing Center for Infectious Disease"/>
            <person name="Wu L."/>
            <person name="Ma J."/>
        </authorList>
    </citation>
    <scope>NUCLEOTIDE SEQUENCE [LARGE SCALE GENOMIC DNA]</scope>
    <source>
        <strain evidence="2">CGMCC 4.7367</strain>
    </source>
</reference>
<protein>
    <submittedName>
        <fullName evidence="1">Uncharacterized protein</fullName>
    </submittedName>
</protein>
<sequence>MSALSEDRNVEYDRCTKVAGPPSRVAAGSQPMPFTWLLYVKILPGKRTCSGTLM</sequence>
<evidence type="ECO:0000313" key="1">
    <source>
        <dbReference type="EMBL" id="GHH32496.1"/>
    </source>
</evidence>
<name>A0ABQ3M3P3_9PSEU</name>
<gene>
    <name evidence="1" type="ORF">GCM10017774_13490</name>
</gene>